<proteinExistence type="predicted"/>
<dbReference type="PANTHER" id="PTHR10334">
    <property type="entry name" value="CYSTEINE-RICH SECRETORY PROTEIN-RELATED"/>
    <property type="match status" value="1"/>
</dbReference>
<accession>A0A7V2SYK6</accession>
<feature type="signal peptide" evidence="1">
    <location>
        <begin position="1"/>
        <end position="19"/>
    </location>
</feature>
<evidence type="ECO:0000256" key="1">
    <source>
        <dbReference type="SAM" id="SignalP"/>
    </source>
</evidence>
<dbReference type="FunFam" id="3.40.33.10:FF:000004">
    <property type="entry name" value="CAP, cysteine-rich secretory protein, antigen 5"/>
    <property type="match status" value="1"/>
</dbReference>
<dbReference type="AlphaFoldDB" id="A0A7V2SYK6"/>
<reference evidence="3" key="1">
    <citation type="journal article" date="2020" name="mSystems">
        <title>Genome- and Community-Level Interaction Insights into Carbon Utilization and Element Cycling Functions of Hydrothermarchaeota in Hydrothermal Sediment.</title>
        <authorList>
            <person name="Zhou Z."/>
            <person name="Liu Y."/>
            <person name="Xu W."/>
            <person name="Pan J."/>
            <person name="Luo Z.H."/>
            <person name="Li M."/>
        </authorList>
    </citation>
    <scope>NUCLEOTIDE SEQUENCE [LARGE SCALE GENOMIC DNA]</scope>
    <source>
        <strain evidence="3">HyVt-493</strain>
    </source>
</reference>
<feature type="chain" id="PRO_5031477173" evidence="1">
    <location>
        <begin position="20"/>
        <end position="196"/>
    </location>
</feature>
<dbReference type="InterPro" id="IPR014044">
    <property type="entry name" value="CAP_dom"/>
</dbReference>
<dbReference type="SMART" id="SM00198">
    <property type="entry name" value="SCP"/>
    <property type="match status" value="1"/>
</dbReference>
<dbReference type="PRINTS" id="PR00837">
    <property type="entry name" value="V5TPXLIKE"/>
</dbReference>
<dbReference type="PROSITE" id="PS01009">
    <property type="entry name" value="CRISP_1"/>
    <property type="match status" value="1"/>
</dbReference>
<dbReference type="SUPFAM" id="SSF55797">
    <property type="entry name" value="PR-1-like"/>
    <property type="match status" value="1"/>
</dbReference>
<sequence length="196" mass="22276">MNKYLLLLLLPLFTMLACSSSPIKEVRYANTGSLVSNVVPALFRGTLTSHNSVRARLGLKPLYWSNKLARYAQQWANHQAKSQNCAMQHRPHYAGPFKQIYGENLFWASPKRWSDGRVELQRISIAEVIKSWADEDIDYNYNNNSCRSGAQCGHYTQIVWRETQAVGCAIAVCPDKAQLWVCNYSPPGNYIGEKPY</sequence>
<organism evidence="3">
    <name type="scientific">Leucothrix mucor</name>
    <dbReference type="NCBI Taxonomy" id="45248"/>
    <lineage>
        <taxon>Bacteria</taxon>
        <taxon>Pseudomonadati</taxon>
        <taxon>Pseudomonadota</taxon>
        <taxon>Gammaproteobacteria</taxon>
        <taxon>Thiotrichales</taxon>
        <taxon>Thiotrichaceae</taxon>
        <taxon>Leucothrix</taxon>
    </lineage>
</organism>
<dbReference type="Gene3D" id="3.40.33.10">
    <property type="entry name" value="CAP"/>
    <property type="match status" value="1"/>
</dbReference>
<keyword evidence="1" id="KW-0732">Signal</keyword>
<name>A0A7V2SYK6_LEUMU</name>
<gene>
    <name evidence="3" type="ORF">ENJ51_01710</name>
</gene>
<dbReference type="InterPro" id="IPR018244">
    <property type="entry name" value="Allrgn_V5/Tpx1_CS"/>
</dbReference>
<dbReference type="Proteomes" id="UP000885750">
    <property type="component" value="Unassembled WGS sequence"/>
</dbReference>
<dbReference type="InterPro" id="IPR001283">
    <property type="entry name" value="CRISP-related"/>
</dbReference>
<comment type="caution">
    <text evidence="3">The sequence shown here is derived from an EMBL/GenBank/DDBJ whole genome shotgun (WGS) entry which is preliminary data.</text>
</comment>
<evidence type="ECO:0000313" key="3">
    <source>
        <dbReference type="EMBL" id="HFC91510.1"/>
    </source>
</evidence>
<dbReference type="Pfam" id="PF00188">
    <property type="entry name" value="CAP"/>
    <property type="match status" value="1"/>
</dbReference>
<dbReference type="GO" id="GO:0005576">
    <property type="term" value="C:extracellular region"/>
    <property type="evidence" value="ECO:0007669"/>
    <property type="project" value="InterPro"/>
</dbReference>
<dbReference type="InterPro" id="IPR035940">
    <property type="entry name" value="CAP_sf"/>
</dbReference>
<protein>
    <submittedName>
        <fullName evidence="3">SCP-like extracellular</fullName>
    </submittedName>
</protein>
<dbReference type="PROSITE" id="PS51257">
    <property type="entry name" value="PROKAR_LIPOPROTEIN"/>
    <property type="match status" value="1"/>
</dbReference>
<dbReference type="EMBL" id="DRMS01000062">
    <property type="protein sequence ID" value="HFC91510.1"/>
    <property type="molecule type" value="Genomic_DNA"/>
</dbReference>
<evidence type="ECO:0000259" key="2">
    <source>
        <dbReference type="SMART" id="SM00198"/>
    </source>
</evidence>
<feature type="domain" description="SCP" evidence="2">
    <location>
        <begin position="41"/>
        <end position="192"/>
    </location>
</feature>